<keyword evidence="2" id="KW-1185">Reference proteome</keyword>
<dbReference type="PANTHER" id="PTHR34222">
    <property type="entry name" value="GAG_PRE-INTEGRS DOMAIN-CONTAINING PROTEIN"/>
    <property type="match status" value="1"/>
</dbReference>
<organism evidence="1 2">
    <name type="scientific">Saponaria officinalis</name>
    <name type="common">Common soapwort</name>
    <name type="synonym">Lychnis saponaria</name>
    <dbReference type="NCBI Taxonomy" id="3572"/>
    <lineage>
        <taxon>Eukaryota</taxon>
        <taxon>Viridiplantae</taxon>
        <taxon>Streptophyta</taxon>
        <taxon>Embryophyta</taxon>
        <taxon>Tracheophyta</taxon>
        <taxon>Spermatophyta</taxon>
        <taxon>Magnoliopsida</taxon>
        <taxon>eudicotyledons</taxon>
        <taxon>Gunneridae</taxon>
        <taxon>Pentapetalae</taxon>
        <taxon>Caryophyllales</taxon>
        <taxon>Caryophyllaceae</taxon>
        <taxon>Caryophylleae</taxon>
        <taxon>Saponaria</taxon>
    </lineage>
</organism>
<dbReference type="EMBL" id="JBDFQZ010000009">
    <property type="protein sequence ID" value="KAK9689045.1"/>
    <property type="molecule type" value="Genomic_DNA"/>
</dbReference>
<dbReference type="AlphaFoldDB" id="A0AAW1II47"/>
<name>A0AAW1II47_SAPOF</name>
<sequence>MGLCKEYELIRNQILASDPLPSVNQAHYRLQQVKMQKRIVNLDSPSDSEVAMHVQKHNSTSGSHFVPKSDFVRPDVKRQRPSCDYFGKHGHLKSFCYKYKRDSMKKDFRVSSTSHRSAPPDDSRGFVANVKELGFPAAEDTPLDYSTSQADPLLVQAVTKKVLKVIQSKTSGPYNKFRMSGSKC</sequence>
<reference evidence="1" key="1">
    <citation type="submission" date="2024-03" db="EMBL/GenBank/DDBJ databases">
        <title>WGS assembly of Saponaria officinalis var. Norfolk2.</title>
        <authorList>
            <person name="Jenkins J."/>
            <person name="Shu S."/>
            <person name="Grimwood J."/>
            <person name="Barry K."/>
            <person name="Goodstein D."/>
            <person name="Schmutz J."/>
            <person name="Leebens-Mack J."/>
            <person name="Osbourn A."/>
        </authorList>
    </citation>
    <scope>NUCLEOTIDE SEQUENCE [LARGE SCALE GENOMIC DNA]</scope>
    <source>
        <strain evidence="1">JIC</strain>
    </source>
</reference>
<comment type="caution">
    <text evidence="1">The sequence shown here is derived from an EMBL/GenBank/DDBJ whole genome shotgun (WGS) entry which is preliminary data.</text>
</comment>
<proteinExistence type="predicted"/>
<accession>A0AAW1II47</accession>
<evidence type="ECO:0000313" key="2">
    <source>
        <dbReference type="Proteomes" id="UP001443914"/>
    </source>
</evidence>
<protein>
    <submittedName>
        <fullName evidence="1">Uncharacterized protein</fullName>
    </submittedName>
</protein>
<dbReference type="Proteomes" id="UP001443914">
    <property type="component" value="Unassembled WGS sequence"/>
</dbReference>
<dbReference type="PANTHER" id="PTHR34222:SF100">
    <property type="entry name" value="CCHC-TYPE DOMAIN-CONTAINING PROTEIN"/>
    <property type="match status" value="1"/>
</dbReference>
<evidence type="ECO:0000313" key="1">
    <source>
        <dbReference type="EMBL" id="KAK9689045.1"/>
    </source>
</evidence>
<gene>
    <name evidence="1" type="ORF">RND81_09G031100</name>
</gene>